<evidence type="ECO:0000313" key="3">
    <source>
        <dbReference type="Proteomes" id="UP000777935"/>
    </source>
</evidence>
<dbReference type="RefSeq" id="WP_174135736.1">
    <property type="nucleotide sequence ID" value="NZ_JABUFE010000002.1"/>
</dbReference>
<gene>
    <name evidence="2" type="ORF">HRQ87_04620</name>
</gene>
<keyword evidence="1" id="KW-0812">Transmembrane</keyword>
<dbReference type="Proteomes" id="UP000777935">
    <property type="component" value="Unassembled WGS sequence"/>
</dbReference>
<keyword evidence="1" id="KW-1133">Transmembrane helix</keyword>
<protein>
    <recommendedName>
        <fullName evidence="4">Rod shape-determining protein MreD</fullName>
    </recommendedName>
</protein>
<feature type="transmembrane region" description="Helical" evidence="1">
    <location>
        <begin position="172"/>
        <end position="196"/>
    </location>
</feature>
<evidence type="ECO:0000313" key="2">
    <source>
        <dbReference type="EMBL" id="NSX54082.1"/>
    </source>
</evidence>
<evidence type="ECO:0008006" key="4">
    <source>
        <dbReference type="Google" id="ProtNLM"/>
    </source>
</evidence>
<feature type="transmembrane region" description="Helical" evidence="1">
    <location>
        <begin position="67"/>
        <end position="87"/>
    </location>
</feature>
<feature type="transmembrane region" description="Helical" evidence="1">
    <location>
        <begin position="139"/>
        <end position="160"/>
    </location>
</feature>
<reference evidence="2 3" key="1">
    <citation type="submission" date="2020-06" db="EMBL/GenBank/DDBJ databases">
        <title>Sulfitobacter algicola sp. nov., isolated from green algae.</title>
        <authorList>
            <person name="Wang C."/>
        </authorList>
    </citation>
    <scope>NUCLEOTIDE SEQUENCE [LARGE SCALE GENOMIC DNA]</scope>
    <source>
        <strain evidence="2 3">1151</strain>
    </source>
</reference>
<proteinExistence type="predicted"/>
<keyword evidence="1" id="KW-0472">Membrane</keyword>
<organism evidence="2 3">
    <name type="scientific">Parasulfitobacter algicola</name>
    <dbReference type="NCBI Taxonomy" id="2614809"/>
    <lineage>
        <taxon>Bacteria</taxon>
        <taxon>Pseudomonadati</taxon>
        <taxon>Pseudomonadota</taxon>
        <taxon>Alphaproteobacteria</taxon>
        <taxon>Rhodobacterales</taxon>
        <taxon>Roseobacteraceae</taxon>
        <taxon>Parasulfitobacter</taxon>
    </lineage>
</organism>
<accession>A0ABX2ITE0</accession>
<keyword evidence="3" id="KW-1185">Reference proteome</keyword>
<evidence type="ECO:0000256" key="1">
    <source>
        <dbReference type="SAM" id="Phobius"/>
    </source>
</evidence>
<feature type="transmembrane region" description="Helical" evidence="1">
    <location>
        <begin position="9"/>
        <end position="28"/>
    </location>
</feature>
<sequence>METLSSRTVIYWLGYFGLAMLIIMLNILPLQTVPPEFFSMNAVSLESNATTMFGLVFAVLKSFLADFVLSLVSTPNVLLAFTCAWVLRKPEYVPVMLIGAVFLLADFLLQRPPGLYAAVVIIGTEFLRRRVMELRGAPFLVEYLTVAGVIFAIAIMYRIFSSVAVITPPDFWLLFLQAVSTIVIYPLVVFVTQAVFGIRSVMPGQLDEGRGRL</sequence>
<dbReference type="EMBL" id="JABUFE010000002">
    <property type="protein sequence ID" value="NSX54082.1"/>
    <property type="molecule type" value="Genomic_DNA"/>
</dbReference>
<comment type="caution">
    <text evidence="2">The sequence shown here is derived from an EMBL/GenBank/DDBJ whole genome shotgun (WGS) entry which is preliminary data.</text>
</comment>
<name>A0ABX2ITE0_9RHOB</name>
<feature type="transmembrane region" description="Helical" evidence="1">
    <location>
        <begin position="40"/>
        <end position="60"/>
    </location>
</feature>